<evidence type="ECO:0000313" key="1">
    <source>
        <dbReference type="EMBL" id="EQA61492.1"/>
    </source>
</evidence>
<keyword evidence="2" id="KW-1185">Reference proteome</keyword>
<comment type="caution">
    <text evidence="1">The sequence shown here is derived from an EMBL/GenBank/DDBJ whole genome shotgun (WGS) entry which is preliminary data.</text>
</comment>
<protein>
    <submittedName>
        <fullName evidence="1">Uncharacterized protein</fullName>
    </submittedName>
</protein>
<dbReference type="Proteomes" id="UP000018747">
    <property type="component" value="Unassembled WGS sequence"/>
</dbReference>
<evidence type="ECO:0000313" key="2">
    <source>
        <dbReference type="Proteomes" id="UP000018747"/>
    </source>
</evidence>
<dbReference type="AlphaFoldDB" id="V6HWW3"/>
<reference evidence="1" key="1">
    <citation type="submission" date="2013-05" db="EMBL/GenBank/DDBJ databases">
        <authorList>
            <person name="Harkins D.M."/>
            <person name="Durkin A.S."/>
            <person name="Brinkac L.M."/>
            <person name="Haft D.H."/>
            <person name="Selengut J.D."/>
            <person name="Sanka R."/>
            <person name="DePew J."/>
            <person name="Purushe J."/>
            <person name="Hartskeerl R.A."/>
            <person name="Ahmed A."/>
            <person name="van der Linden H."/>
            <person name="Goris M.G.A."/>
            <person name="Vinetz J.M."/>
            <person name="Sutton G.G."/>
            <person name="Nierman W.C."/>
            <person name="Fouts D.E."/>
        </authorList>
    </citation>
    <scope>NUCLEOTIDE SEQUENCE [LARGE SCALE GENOMIC DNA]</scope>
    <source>
        <strain evidence="1">L 60</strain>
    </source>
</reference>
<proteinExistence type="predicted"/>
<sequence>MTLPLAFEEANFLGKELWKNSSKMGLSRKPMIPEIARQTVV</sequence>
<gene>
    <name evidence="1" type="ORF">LEP1GSC062_2667</name>
</gene>
<name>V6HWW3_9LEPT</name>
<dbReference type="EMBL" id="AHMT02000049">
    <property type="protein sequence ID" value="EQA61492.1"/>
    <property type="molecule type" value="Genomic_DNA"/>
</dbReference>
<organism evidence="1 2">
    <name type="scientific">Leptospira alexanderi serovar Manhao 3 str. L 60</name>
    <dbReference type="NCBI Taxonomy" id="1049759"/>
    <lineage>
        <taxon>Bacteria</taxon>
        <taxon>Pseudomonadati</taxon>
        <taxon>Spirochaetota</taxon>
        <taxon>Spirochaetia</taxon>
        <taxon>Leptospirales</taxon>
        <taxon>Leptospiraceae</taxon>
        <taxon>Leptospira</taxon>
    </lineage>
</organism>
<accession>V6HWW3</accession>